<dbReference type="AlphaFoldDB" id="A0A127FAA4"/>
<dbReference type="KEGG" id="sdf:ACG33_09610"/>
<evidence type="ECO:0000256" key="2">
    <source>
        <dbReference type="ARBA" id="ARBA00001946"/>
    </source>
</evidence>
<evidence type="ECO:0000256" key="12">
    <source>
        <dbReference type="ARBA" id="ARBA00022801"/>
    </source>
</evidence>
<dbReference type="GO" id="GO:0004523">
    <property type="term" value="F:RNA-DNA hybrid ribonuclease activity"/>
    <property type="evidence" value="ECO:0007669"/>
    <property type="project" value="UniProtKB-UniRule"/>
</dbReference>
<dbReference type="NCBIfam" id="NF000595">
    <property type="entry name" value="PRK00015.1-3"/>
    <property type="match status" value="1"/>
</dbReference>
<comment type="cofactor">
    <cofactor evidence="14 15">
        <name>Mn(2+)</name>
        <dbReference type="ChEBI" id="CHEBI:29035"/>
    </cofactor>
    <cofactor evidence="14 15">
        <name>Mg(2+)</name>
        <dbReference type="ChEBI" id="CHEBI:18420"/>
    </cofactor>
    <text evidence="14 15">Manganese or magnesium. Binds 1 divalent metal ion per monomer in the absence of substrate. May bind a second metal ion after substrate binding.</text>
</comment>
<dbReference type="PANTHER" id="PTHR10954:SF18">
    <property type="entry name" value="RIBONUCLEASE HII"/>
    <property type="match status" value="1"/>
</dbReference>
<dbReference type="FunFam" id="3.30.420.10:FF:000006">
    <property type="entry name" value="Ribonuclease HII"/>
    <property type="match status" value="1"/>
</dbReference>
<evidence type="ECO:0000256" key="7">
    <source>
        <dbReference type="ARBA" id="ARBA00019179"/>
    </source>
</evidence>
<dbReference type="InterPro" id="IPR036397">
    <property type="entry name" value="RNaseH_sf"/>
</dbReference>
<dbReference type="HAMAP" id="MF_00052_B">
    <property type="entry name" value="RNase_HII_B"/>
    <property type="match status" value="1"/>
</dbReference>
<accession>A0A127FAA4</accession>
<comment type="subcellular location">
    <subcellularLocation>
        <location evidence="4 14">Cytoplasm</location>
    </subcellularLocation>
</comment>
<feature type="binding site" evidence="14 15">
    <location>
        <position position="20"/>
    </location>
    <ligand>
        <name>a divalent metal cation</name>
        <dbReference type="ChEBI" id="CHEBI:60240"/>
    </ligand>
</feature>
<comment type="cofactor">
    <cofactor evidence="2">
        <name>Mg(2+)</name>
        <dbReference type="ChEBI" id="CHEBI:18420"/>
    </cofactor>
</comment>
<keyword evidence="8 14" id="KW-0963">Cytoplasm</keyword>
<dbReference type="InterPro" id="IPR012337">
    <property type="entry name" value="RNaseH-like_sf"/>
</dbReference>
<evidence type="ECO:0000256" key="4">
    <source>
        <dbReference type="ARBA" id="ARBA00004496"/>
    </source>
</evidence>
<evidence type="ECO:0000256" key="13">
    <source>
        <dbReference type="ARBA" id="ARBA00023211"/>
    </source>
</evidence>
<evidence type="ECO:0000256" key="10">
    <source>
        <dbReference type="ARBA" id="ARBA00022723"/>
    </source>
</evidence>
<gene>
    <name evidence="14" type="primary">rnhB</name>
    <name evidence="18" type="ORF">ACG33_09610</name>
</gene>
<evidence type="ECO:0000256" key="6">
    <source>
        <dbReference type="ARBA" id="ARBA00012180"/>
    </source>
</evidence>
<dbReference type="Proteomes" id="UP000070250">
    <property type="component" value="Chromosome"/>
</dbReference>
<evidence type="ECO:0000313" key="19">
    <source>
        <dbReference type="Proteomes" id="UP000070250"/>
    </source>
</evidence>
<name>A0A127FAA4_STEDE</name>
<dbReference type="EC" id="3.1.26.4" evidence="6 14"/>
<evidence type="ECO:0000256" key="9">
    <source>
        <dbReference type="ARBA" id="ARBA00022722"/>
    </source>
</evidence>
<evidence type="ECO:0000256" key="16">
    <source>
        <dbReference type="RuleBase" id="RU003515"/>
    </source>
</evidence>
<keyword evidence="11 14" id="KW-0255">Endonuclease</keyword>
<keyword evidence="10 14" id="KW-0479">Metal-binding</keyword>
<evidence type="ECO:0000256" key="11">
    <source>
        <dbReference type="ARBA" id="ARBA00022759"/>
    </source>
</evidence>
<dbReference type="InterPro" id="IPR022898">
    <property type="entry name" value="RNase_HII"/>
</dbReference>
<dbReference type="EMBL" id="CP011971">
    <property type="protein sequence ID" value="AMN47347.1"/>
    <property type="molecule type" value="Genomic_DNA"/>
</dbReference>
<comment type="similarity">
    <text evidence="5 14 16">Belongs to the RNase HII family.</text>
</comment>
<proteinExistence type="inferred from homology"/>
<evidence type="ECO:0000256" key="5">
    <source>
        <dbReference type="ARBA" id="ARBA00007383"/>
    </source>
</evidence>
<comment type="function">
    <text evidence="3 14 16">Endonuclease that specifically degrades the RNA of RNA-DNA hybrids.</text>
</comment>
<sequence length="212" mass="23009">MNSQWALDRAREGLLAGVDEAGRGPLAGPVVAAAVILDPRRRIRGIRDSKQLGEQARRHLAGKIRSVALAWSVAWADVEEIDTLNILEATHLAMRRALLGLRVRPAHVKVDGNRCPSFAGLALGCSFEAIVGGDRLEQCISAASILAKSTRDHMMTALDTIYPHYGLAKHKGYGTAMHYRALARWGASPIHRRSFAPVRLALEGRPASWPGA</sequence>
<protein>
    <recommendedName>
        <fullName evidence="7 14">Ribonuclease HII</fullName>
        <shortName evidence="14">RNase HII</shortName>
        <ecNumber evidence="6 14">3.1.26.4</ecNumber>
    </recommendedName>
</protein>
<feature type="binding site" evidence="14 15">
    <location>
        <position position="111"/>
    </location>
    <ligand>
        <name>a divalent metal cation</name>
        <dbReference type="ChEBI" id="CHEBI:60240"/>
    </ligand>
</feature>
<dbReference type="PANTHER" id="PTHR10954">
    <property type="entry name" value="RIBONUCLEASE H2 SUBUNIT A"/>
    <property type="match status" value="1"/>
</dbReference>
<keyword evidence="19" id="KW-1185">Reference proteome</keyword>
<dbReference type="GO" id="GO:0005737">
    <property type="term" value="C:cytoplasm"/>
    <property type="evidence" value="ECO:0007669"/>
    <property type="project" value="UniProtKB-SubCell"/>
</dbReference>
<dbReference type="Gene3D" id="3.30.420.10">
    <property type="entry name" value="Ribonuclease H-like superfamily/Ribonuclease H"/>
    <property type="match status" value="1"/>
</dbReference>
<dbReference type="GO" id="GO:0032299">
    <property type="term" value="C:ribonuclease H2 complex"/>
    <property type="evidence" value="ECO:0007669"/>
    <property type="project" value="TreeGrafter"/>
</dbReference>
<evidence type="ECO:0000256" key="14">
    <source>
        <dbReference type="HAMAP-Rule" id="MF_00052"/>
    </source>
</evidence>
<dbReference type="GO" id="GO:0030145">
    <property type="term" value="F:manganese ion binding"/>
    <property type="evidence" value="ECO:0007669"/>
    <property type="project" value="UniProtKB-UniRule"/>
</dbReference>
<dbReference type="PROSITE" id="PS51975">
    <property type="entry name" value="RNASE_H_2"/>
    <property type="match status" value="1"/>
</dbReference>
<dbReference type="GO" id="GO:0003723">
    <property type="term" value="F:RNA binding"/>
    <property type="evidence" value="ECO:0007669"/>
    <property type="project" value="UniProtKB-UniRule"/>
</dbReference>
<evidence type="ECO:0000313" key="18">
    <source>
        <dbReference type="EMBL" id="AMN47347.1"/>
    </source>
</evidence>
<keyword evidence="13 14" id="KW-0464">Manganese</keyword>
<dbReference type="InterPro" id="IPR024567">
    <property type="entry name" value="RNase_HII/HIII_dom"/>
</dbReference>
<evidence type="ECO:0000256" key="15">
    <source>
        <dbReference type="PROSITE-ProRule" id="PRU01319"/>
    </source>
</evidence>
<evidence type="ECO:0000256" key="8">
    <source>
        <dbReference type="ARBA" id="ARBA00022490"/>
    </source>
</evidence>
<evidence type="ECO:0000256" key="1">
    <source>
        <dbReference type="ARBA" id="ARBA00000077"/>
    </source>
</evidence>
<reference evidence="18 19" key="1">
    <citation type="submission" date="2015-06" db="EMBL/GenBank/DDBJ databases">
        <title>A Comprehensive Approach to Explore the Metabolic and Phylogenetic Diversity of Bacterial Steroid Degradation in the Environment: Testosterone as an Example.</title>
        <authorList>
            <person name="Yang F.-C."/>
            <person name="Chen Y.-L."/>
            <person name="Yu C.-P."/>
            <person name="Tang S.-L."/>
            <person name="Wang P.-H."/>
            <person name="Ismail W."/>
            <person name="Wang C.-H."/>
            <person name="Yang C.-Y."/>
            <person name="Chiang Y.-R."/>
        </authorList>
    </citation>
    <scope>NUCLEOTIDE SEQUENCE [LARGE SCALE GENOMIC DNA]</scope>
    <source>
        <strain evidence="18 19">DSM 18526</strain>
    </source>
</reference>
<evidence type="ECO:0000259" key="17">
    <source>
        <dbReference type="PROSITE" id="PS51975"/>
    </source>
</evidence>
<dbReference type="SUPFAM" id="SSF53098">
    <property type="entry name" value="Ribonuclease H-like"/>
    <property type="match status" value="1"/>
</dbReference>
<dbReference type="OrthoDB" id="9803420at2"/>
<keyword evidence="9 14" id="KW-0540">Nuclease</keyword>
<dbReference type="PATRIC" id="fig|465721.4.peg.2042"/>
<comment type="catalytic activity">
    <reaction evidence="1 14 15 16">
        <text>Endonucleolytic cleavage to 5'-phosphomonoester.</text>
        <dbReference type="EC" id="3.1.26.4"/>
    </reaction>
</comment>
<feature type="domain" description="RNase H type-2" evidence="17">
    <location>
        <begin position="13"/>
        <end position="207"/>
    </location>
</feature>
<dbReference type="Pfam" id="PF01351">
    <property type="entry name" value="RNase_HII"/>
    <property type="match status" value="1"/>
</dbReference>
<dbReference type="CDD" id="cd07182">
    <property type="entry name" value="RNase_HII_bacteria_HII_like"/>
    <property type="match status" value="1"/>
</dbReference>
<dbReference type="NCBIfam" id="NF000596">
    <property type="entry name" value="PRK00015.1-4"/>
    <property type="match status" value="1"/>
</dbReference>
<dbReference type="InterPro" id="IPR001352">
    <property type="entry name" value="RNase_HII/HIII"/>
</dbReference>
<feature type="binding site" evidence="14 15">
    <location>
        <position position="19"/>
    </location>
    <ligand>
        <name>a divalent metal cation</name>
        <dbReference type="ChEBI" id="CHEBI:60240"/>
    </ligand>
</feature>
<dbReference type="GO" id="GO:0006298">
    <property type="term" value="P:mismatch repair"/>
    <property type="evidence" value="ECO:0007669"/>
    <property type="project" value="TreeGrafter"/>
</dbReference>
<organism evidence="18 19">
    <name type="scientific">Steroidobacter denitrificans</name>
    <dbReference type="NCBI Taxonomy" id="465721"/>
    <lineage>
        <taxon>Bacteria</taxon>
        <taxon>Pseudomonadati</taxon>
        <taxon>Pseudomonadota</taxon>
        <taxon>Gammaproteobacteria</taxon>
        <taxon>Steroidobacterales</taxon>
        <taxon>Steroidobacteraceae</taxon>
        <taxon>Steroidobacter</taxon>
    </lineage>
</organism>
<dbReference type="GO" id="GO:0043137">
    <property type="term" value="P:DNA replication, removal of RNA primer"/>
    <property type="evidence" value="ECO:0007669"/>
    <property type="project" value="TreeGrafter"/>
</dbReference>
<evidence type="ECO:0000256" key="3">
    <source>
        <dbReference type="ARBA" id="ARBA00004065"/>
    </source>
</evidence>
<keyword evidence="12 14" id="KW-0378">Hydrolase</keyword>
<dbReference type="RefSeq" id="WP_066920721.1">
    <property type="nucleotide sequence ID" value="NZ_CP011971.1"/>
</dbReference>
<dbReference type="STRING" id="465721.ACG33_09610"/>